<organism evidence="13 15">
    <name type="scientific">Megasphaera lornae</name>
    <dbReference type="NCBI Taxonomy" id="1000568"/>
    <lineage>
        <taxon>Bacteria</taxon>
        <taxon>Bacillati</taxon>
        <taxon>Bacillota</taxon>
        <taxon>Negativicutes</taxon>
        <taxon>Veillonellales</taxon>
        <taxon>Veillonellaceae</taxon>
        <taxon>Megasphaera</taxon>
    </lineage>
</organism>
<keyword evidence="4 7" id="KW-0560">Oxidoreductase</keyword>
<comment type="similarity">
    <text evidence="1 7 11">Belongs to the 6-phosphogluconate dehydrogenase family.</text>
</comment>
<evidence type="ECO:0000313" key="13">
    <source>
        <dbReference type="EMBL" id="EFD93702.1"/>
    </source>
</evidence>
<dbReference type="InterPro" id="IPR006115">
    <property type="entry name" value="6PGDH_NADP-bd"/>
</dbReference>
<evidence type="ECO:0000259" key="12">
    <source>
        <dbReference type="SMART" id="SM01350"/>
    </source>
</evidence>
<dbReference type="InterPro" id="IPR006114">
    <property type="entry name" value="6PGDH_C"/>
</dbReference>
<feature type="binding site" evidence="10">
    <location>
        <begin position="10"/>
        <end position="15"/>
    </location>
    <ligand>
        <name>NADP(+)</name>
        <dbReference type="ChEBI" id="CHEBI:58349"/>
    </ligand>
</feature>
<dbReference type="NCBIfam" id="TIGR00873">
    <property type="entry name" value="gnd"/>
    <property type="match status" value="1"/>
</dbReference>
<dbReference type="eggNOG" id="COG0362">
    <property type="taxonomic scope" value="Bacteria"/>
</dbReference>
<comment type="caution">
    <text evidence="13">The sequence shown here is derived from an EMBL/GenBank/DDBJ whole genome shotgun (WGS) entry which is preliminary data.</text>
</comment>
<proteinExistence type="inferred from homology"/>
<dbReference type="InterPro" id="IPR006113">
    <property type="entry name" value="6PGDH_Gnd/GntZ"/>
</dbReference>
<dbReference type="Proteomes" id="UP000004018">
    <property type="component" value="Unassembled WGS sequence"/>
</dbReference>
<dbReference type="SMART" id="SM01350">
    <property type="entry name" value="6PGD"/>
    <property type="match status" value="1"/>
</dbReference>
<evidence type="ECO:0000313" key="15">
    <source>
        <dbReference type="Proteomes" id="UP000003242"/>
    </source>
</evidence>
<dbReference type="Pfam" id="PF00393">
    <property type="entry name" value="6PGD"/>
    <property type="match status" value="1"/>
</dbReference>
<keyword evidence="6 7" id="KW-0570">Pentose shunt</keyword>
<keyword evidence="3 7" id="KW-0521">NADP</keyword>
<evidence type="ECO:0000313" key="14">
    <source>
        <dbReference type="EMBL" id="EGL42079.1"/>
    </source>
</evidence>
<dbReference type="SUPFAM" id="SSF51735">
    <property type="entry name" value="NAD(P)-binding Rossmann-fold domains"/>
    <property type="match status" value="1"/>
</dbReference>
<comment type="catalytic activity">
    <reaction evidence="7 11">
        <text>6-phospho-D-gluconate + NADP(+) = D-ribulose 5-phosphate + CO2 + NADPH</text>
        <dbReference type="Rhea" id="RHEA:10116"/>
        <dbReference type="ChEBI" id="CHEBI:16526"/>
        <dbReference type="ChEBI" id="CHEBI:57783"/>
        <dbReference type="ChEBI" id="CHEBI:58121"/>
        <dbReference type="ChEBI" id="CHEBI:58349"/>
        <dbReference type="ChEBI" id="CHEBI:58759"/>
        <dbReference type="EC" id="1.1.1.44"/>
    </reaction>
</comment>
<name>D3LVP9_9FIRM</name>
<dbReference type="STRING" id="699218.HMPREF0889_1056"/>
<evidence type="ECO:0000256" key="4">
    <source>
        <dbReference type="ARBA" id="ARBA00023002"/>
    </source>
</evidence>
<evidence type="ECO:0000256" key="3">
    <source>
        <dbReference type="ARBA" id="ARBA00022857"/>
    </source>
</evidence>
<feature type="binding site" description="in other chain" evidence="9">
    <location>
        <position position="259"/>
    </location>
    <ligand>
        <name>substrate</name>
        <note>ligand shared between dimeric partners</note>
    </ligand>
</feature>
<evidence type="ECO:0000313" key="16">
    <source>
        <dbReference type="Proteomes" id="UP000004018"/>
    </source>
</evidence>
<dbReference type="InterPro" id="IPR036291">
    <property type="entry name" value="NAD(P)-bd_dom_sf"/>
</dbReference>
<dbReference type="FunFam" id="3.40.50.720:FF:000007">
    <property type="entry name" value="6-phosphogluconate dehydrogenase, decarboxylating"/>
    <property type="match status" value="1"/>
</dbReference>
<dbReference type="Pfam" id="PF03446">
    <property type="entry name" value="NAD_binding_2"/>
    <property type="match status" value="1"/>
</dbReference>
<sequence length="469" mass="51403">MGVQNIGIIGMGVMGSNLALNIADHAYTVSVYNHTPRSTENFVRDHAHANIIPYYDLQQFIASLEKPRKIMLMIVAGEPVDQMIARILPLTDAGDIIIDGGNSFFKDTQRRTQVCREKGVFFVGMGISGGETGARRGPAVMVGGESTAYEKIRHIYEAVAAKADDDKPCCAHVGPDGAGHFVKMVHNGIEYADMQLIAEAYLLLKEMGGYTHAELADIFHDWNTGELHSYLIGITADVLAETEDGGSVLSMIADRAEQKGTGRWTGIEALAEGVDVSLIIAACNARVLSQVAGRRRAQIVFPRPERGQVKAADFVEAVRKSLYTAKIVAYAQGFALYQKASQTYGWQLDYRRIAEIFRAGCIIQAKFLDTISTAYAEDAQVENLLFHPFFTGKIKEGEHSLRQVAALGLAAGIPVPAMAGALTYLDAYAGPCVGANLIQGLRDYFGAHTFRRTDKEGNFHHVWREHYKR</sequence>
<gene>
    <name evidence="13" type="primary">gnd</name>
    <name evidence="13" type="ORF">HMPREF0889_1056</name>
    <name evidence="14" type="ORF">HMPREF1039_0251</name>
</gene>
<dbReference type="Proteomes" id="UP000003242">
    <property type="component" value="Unassembled WGS sequence"/>
</dbReference>
<evidence type="ECO:0000256" key="8">
    <source>
        <dbReference type="PIRSR" id="PIRSR000109-1"/>
    </source>
</evidence>
<dbReference type="InterPro" id="IPR008927">
    <property type="entry name" value="6-PGluconate_DH-like_C_sf"/>
</dbReference>
<feature type="binding site" description="in other chain" evidence="9">
    <location>
        <position position="191"/>
    </location>
    <ligand>
        <name>substrate</name>
        <note>ligand shared between dimeric partners</note>
    </ligand>
</feature>
<dbReference type="EC" id="1.1.1.44" evidence="7 11"/>
<dbReference type="PROSITE" id="PS00461">
    <property type="entry name" value="6PGD"/>
    <property type="match status" value="1"/>
</dbReference>
<dbReference type="Gene3D" id="1.10.1040.10">
    <property type="entry name" value="N-(1-d-carboxylethyl)-l-norvaline Dehydrogenase, domain 2"/>
    <property type="match status" value="1"/>
</dbReference>
<dbReference type="GO" id="GO:0019521">
    <property type="term" value="P:D-gluconate metabolic process"/>
    <property type="evidence" value="ECO:0007669"/>
    <property type="project" value="UniProtKB-KW"/>
</dbReference>
<dbReference type="EMBL" id="ADGP01000021">
    <property type="protein sequence ID" value="EFD93702.1"/>
    <property type="molecule type" value="Genomic_DNA"/>
</dbReference>
<comment type="pathway">
    <text evidence="7 11">Carbohydrate degradation; pentose phosphate pathway; D-ribulose 5-phosphate from D-glucose 6-phosphate (oxidative stage): step 3/3.</text>
</comment>
<feature type="binding site" evidence="10">
    <location>
        <position position="102"/>
    </location>
    <ligand>
        <name>NADP(+)</name>
        <dbReference type="ChEBI" id="CHEBI:58349"/>
    </ligand>
</feature>
<feature type="binding site" description="in other chain" evidence="9">
    <location>
        <position position="286"/>
    </location>
    <ligand>
        <name>substrate</name>
        <note>ligand shared between dimeric partners</note>
    </ligand>
</feature>
<dbReference type="SUPFAM" id="SSF48179">
    <property type="entry name" value="6-phosphogluconate dehydrogenase C-terminal domain-like"/>
    <property type="match status" value="1"/>
</dbReference>
<evidence type="ECO:0000256" key="7">
    <source>
        <dbReference type="PIRNR" id="PIRNR000109"/>
    </source>
</evidence>
<dbReference type="GO" id="GO:0050661">
    <property type="term" value="F:NADP binding"/>
    <property type="evidence" value="ECO:0007669"/>
    <property type="project" value="InterPro"/>
</dbReference>
<feature type="binding site" description="in other chain" evidence="9">
    <location>
        <begin position="186"/>
        <end position="187"/>
    </location>
    <ligand>
        <name>substrate</name>
        <note>ligand shared between dimeric partners</note>
    </ligand>
</feature>
<accession>D3LVP9</accession>
<protein>
    <recommendedName>
        <fullName evidence="7 11">6-phosphogluconate dehydrogenase, decarboxylating</fullName>
        <ecNumber evidence="7 11">1.1.1.44</ecNumber>
    </recommendedName>
</protein>
<evidence type="ECO:0000256" key="11">
    <source>
        <dbReference type="RuleBase" id="RU000485"/>
    </source>
</evidence>
<feature type="binding site" evidence="10">
    <location>
        <begin position="74"/>
        <end position="76"/>
    </location>
    <ligand>
        <name>NADP(+)</name>
        <dbReference type="ChEBI" id="CHEBI:58349"/>
    </ligand>
</feature>
<keyword evidence="16" id="KW-1185">Reference proteome</keyword>
<dbReference type="NCBIfam" id="NF006765">
    <property type="entry name" value="PRK09287.1"/>
    <property type="match status" value="1"/>
</dbReference>
<dbReference type="InterPro" id="IPR006184">
    <property type="entry name" value="6PGdom_BS"/>
</dbReference>
<dbReference type="InterPro" id="IPR013328">
    <property type="entry name" value="6PGD_dom2"/>
</dbReference>
<feature type="active site" description="Proton donor" evidence="8">
    <location>
        <position position="190"/>
    </location>
</feature>
<feature type="binding site" evidence="9">
    <location>
        <position position="442"/>
    </location>
    <ligand>
        <name>substrate</name>
        <note>ligand shared between dimeric partners</note>
    </ligand>
</feature>
<keyword evidence="5 11" id="KW-0311">Gluconate utilization</keyword>
<evidence type="ECO:0000256" key="2">
    <source>
        <dbReference type="ARBA" id="ARBA00011738"/>
    </source>
</evidence>
<dbReference type="Gene3D" id="1.20.5.320">
    <property type="entry name" value="6-Phosphogluconate Dehydrogenase, domain 3"/>
    <property type="match status" value="1"/>
</dbReference>
<evidence type="ECO:0000256" key="5">
    <source>
        <dbReference type="ARBA" id="ARBA00023064"/>
    </source>
</evidence>
<feature type="binding site" evidence="10">
    <location>
        <begin position="33"/>
        <end position="35"/>
    </location>
    <ligand>
        <name>NADP(+)</name>
        <dbReference type="ChEBI" id="CHEBI:58349"/>
    </ligand>
</feature>
<reference evidence="14 16" key="3">
    <citation type="submission" date="2011-04" db="EMBL/GenBank/DDBJ databases">
        <authorList>
            <person name="Harkins D.M."/>
            <person name="Madupu R."/>
            <person name="Durkin A.S."/>
            <person name="Torralba M."/>
            <person name="Methe B."/>
            <person name="Sutton G.G."/>
            <person name="Nelson K.E."/>
        </authorList>
    </citation>
    <scope>NUCLEOTIDE SEQUENCE [LARGE SCALE GENOMIC DNA]</scope>
    <source>
        <strain evidence="14 16">UPII 199-6</strain>
    </source>
</reference>
<evidence type="ECO:0000256" key="1">
    <source>
        <dbReference type="ARBA" id="ARBA00008419"/>
    </source>
</evidence>
<evidence type="ECO:0000256" key="6">
    <source>
        <dbReference type="ARBA" id="ARBA00023126"/>
    </source>
</evidence>
<comment type="subunit">
    <text evidence="2 7">Homodimer.</text>
</comment>
<feature type="binding site" evidence="9">
    <location>
        <position position="448"/>
    </location>
    <ligand>
        <name>substrate</name>
        <note>ligand shared between dimeric partners</note>
    </ligand>
</feature>
<reference evidence="15" key="1">
    <citation type="submission" date="2009-12" db="EMBL/GenBank/DDBJ databases">
        <title>Sequence of Clostridiales genomosp. BVAB3 str. UPII9-5.</title>
        <authorList>
            <person name="Madupu R."/>
            <person name="Durkin A.S."/>
            <person name="Torralba M."/>
            <person name="Methe B."/>
            <person name="Sutton G.G."/>
            <person name="Strausberg R.L."/>
            <person name="Nelson K.E."/>
        </authorList>
    </citation>
    <scope>NUCLEOTIDE SEQUENCE [LARGE SCALE GENOMIC DNA]</scope>
    <source>
        <strain evidence="15">28L</strain>
    </source>
</reference>
<dbReference type="RefSeq" id="WP_007390540.1">
    <property type="nucleotide sequence ID" value="NZ_ADGP01000021.1"/>
</dbReference>
<dbReference type="UniPathway" id="UPA00115">
    <property type="reaction ID" value="UER00410"/>
</dbReference>
<dbReference type="Gene3D" id="3.40.50.720">
    <property type="entry name" value="NAD(P)-binding Rossmann-like Domain"/>
    <property type="match status" value="1"/>
</dbReference>
<comment type="function">
    <text evidence="7">Catalyzes the oxidative decarboxylation of 6-phosphogluconate to ribulose 5-phosphate and CO(2), with concomitant reduction of NADP to NADPH.</text>
</comment>
<dbReference type="EMBL" id="AFIJ01000007">
    <property type="protein sequence ID" value="EGL42079.1"/>
    <property type="molecule type" value="Genomic_DNA"/>
</dbReference>
<evidence type="ECO:0000256" key="10">
    <source>
        <dbReference type="PIRSR" id="PIRSR000109-3"/>
    </source>
</evidence>
<dbReference type="GO" id="GO:0004616">
    <property type="term" value="F:phosphogluconate dehydrogenase (decarboxylating) activity"/>
    <property type="evidence" value="ECO:0007669"/>
    <property type="project" value="UniProtKB-EC"/>
</dbReference>
<feature type="domain" description="6-phosphogluconate dehydrogenase C-terminal" evidence="12">
    <location>
        <begin position="179"/>
        <end position="464"/>
    </location>
</feature>
<dbReference type="PANTHER" id="PTHR11811">
    <property type="entry name" value="6-PHOSPHOGLUCONATE DEHYDROGENASE"/>
    <property type="match status" value="1"/>
</dbReference>
<dbReference type="FunFam" id="1.10.1040.10:FF:000032">
    <property type="entry name" value="6-phosphogluconate dehydrogenase, decarboxylating"/>
    <property type="match status" value="1"/>
</dbReference>
<reference evidence="13" key="2">
    <citation type="submission" date="2009-12" db="EMBL/GenBank/DDBJ databases">
        <authorList>
            <person name="Madupu R."/>
            <person name="Durkin A.S."/>
            <person name="Torralba M."/>
            <person name="Methe B."/>
            <person name="Sutton G.G."/>
            <person name="Strausberg R.L."/>
            <person name="Nelson K.E."/>
        </authorList>
    </citation>
    <scope>NUCLEOTIDE SEQUENCE</scope>
    <source>
        <strain evidence="13">28L</strain>
    </source>
</reference>
<dbReference type="AlphaFoldDB" id="D3LVP9"/>
<dbReference type="InterPro" id="IPR006183">
    <property type="entry name" value="Pgluconate_DH"/>
</dbReference>
<dbReference type="PIRSF" id="PIRSF000109">
    <property type="entry name" value="6PGD"/>
    <property type="match status" value="1"/>
</dbReference>
<feature type="active site" description="Proton acceptor" evidence="8">
    <location>
        <position position="183"/>
    </location>
</feature>
<dbReference type="PRINTS" id="PR00076">
    <property type="entry name" value="6PGDHDRGNASE"/>
</dbReference>
<feature type="binding site" description="in other chain" evidence="9">
    <location>
        <begin position="128"/>
        <end position="130"/>
    </location>
    <ligand>
        <name>substrate</name>
        <note>ligand shared between dimeric partners</note>
    </ligand>
</feature>
<dbReference type="OrthoDB" id="9804542at2"/>
<evidence type="ECO:0000256" key="9">
    <source>
        <dbReference type="PIRSR" id="PIRSR000109-2"/>
    </source>
</evidence>
<dbReference type="GO" id="GO:0006098">
    <property type="term" value="P:pentose-phosphate shunt"/>
    <property type="evidence" value="ECO:0007669"/>
    <property type="project" value="UniProtKB-UniPathway"/>
</dbReference>
<feature type="binding site" description="in other chain" evidence="9">
    <location>
        <position position="102"/>
    </location>
    <ligand>
        <name>substrate</name>
        <note>ligand shared between dimeric partners</note>
    </ligand>
</feature>